<proteinExistence type="predicted"/>
<dbReference type="AlphaFoldDB" id="A0A8H6XUY5"/>
<comment type="caution">
    <text evidence="2">The sequence shown here is derived from an EMBL/GenBank/DDBJ whole genome shotgun (WGS) entry which is preliminary data.</text>
</comment>
<dbReference type="EMBL" id="JACAZH010000018">
    <property type="protein sequence ID" value="KAF7346866.1"/>
    <property type="molecule type" value="Genomic_DNA"/>
</dbReference>
<feature type="transmembrane region" description="Helical" evidence="1">
    <location>
        <begin position="40"/>
        <end position="63"/>
    </location>
</feature>
<keyword evidence="1" id="KW-0472">Membrane</keyword>
<accession>A0A8H6XUY5</accession>
<reference evidence="2" key="1">
    <citation type="submission" date="2020-05" db="EMBL/GenBank/DDBJ databases">
        <title>Mycena genomes resolve the evolution of fungal bioluminescence.</title>
        <authorList>
            <person name="Tsai I.J."/>
        </authorList>
    </citation>
    <scope>NUCLEOTIDE SEQUENCE</scope>
    <source>
        <strain evidence="2">160909Yilan</strain>
    </source>
</reference>
<keyword evidence="1" id="KW-0812">Transmembrane</keyword>
<keyword evidence="3" id="KW-1185">Reference proteome</keyword>
<name>A0A8H6XUY5_9AGAR</name>
<evidence type="ECO:0000256" key="1">
    <source>
        <dbReference type="SAM" id="Phobius"/>
    </source>
</evidence>
<protein>
    <submittedName>
        <fullName evidence="2">Uncharacterized protein</fullName>
    </submittedName>
</protein>
<keyword evidence="1" id="KW-1133">Transmembrane helix</keyword>
<organism evidence="2 3">
    <name type="scientific">Mycena sanguinolenta</name>
    <dbReference type="NCBI Taxonomy" id="230812"/>
    <lineage>
        <taxon>Eukaryota</taxon>
        <taxon>Fungi</taxon>
        <taxon>Dikarya</taxon>
        <taxon>Basidiomycota</taxon>
        <taxon>Agaricomycotina</taxon>
        <taxon>Agaricomycetes</taxon>
        <taxon>Agaricomycetidae</taxon>
        <taxon>Agaricales</taxon>
        <taxon>Marasmiineae</taxon>
        <taxon>Mycenaceae</taxon>
        <taxon>Mycena</taxon>
    </lineage>
</organism>
<evidence type="ECO:0000313" key="2">
    <source>
        <dbReference type="EMBL" id="KAF7346866.1"/>
    </source>
</evidence>
<dbReference type="OrthoDB" id="10254973at2759"/>
<dbReference type="Proteomes" id="UP000623467">
    <property type="component" value="Unassembled WGS sequence"/>
</dbReference>
<evidence type="ECO:0000313" key="3">
    <source>
        <dbReference type="Proteomes" id="UP000623467"/>
    </source>
</evidence>
<gene>
    <name evidence="2" type="ORF">MSAN_01826000</name>
</gene>
<sequence>MTPAEPLKETENALKDVQEKIREETATMRRRNDIARIKSNVLLIFFFTLIFADLQITVLKALIPVQHYRESRDAFFVLKQKQCAYHARTANLLDPDEWAAARNVEHTPPSTHSPPVYEISLSQSAPTLRTHRVCRRTTSSVRRIAVLAGGPRLFHPHPCRVRIQQHGIEAPGYEGCRDTQIRYCTRPSPSDILLSPRLARRRCAQATGVRLAARR</sequence>